<dbReference type="EMBL" id="AP026560">
    <property type="protein sequence ID" value="BDP42017.1"/>
    <property type="molecule type" value="Genomic_DNA"/>
</dbReference>
<accession>A0ABM8ADZ5</accession>
<organism evidence="1 2">
    <name type="scientific">Deinococcus aetherius</name>
    <dbReference type="NCBI Taxonomy" id="200252"/>
    <lineage>
        <taxon>Bacteria</taxon>
        <taxon>Thermotogati</taxon>
        <taxon>Deinococcota</taxon>
        <taxon>Deinococci</taxon>
        <taxon>Deinococcales</taxon>
        <taxon>Deinococcaceae</taxon>
        <taxon>Deinococcus</taxon>
    </lineage>
</organism>
<evidence type="ECO:0000313" key="2">
    <source>
        <dbReference type="Proteomes" id="UP001064971"/>
    </source>
</evidence>
<proteinExistence type="predicted"/>
<reference evidence="1" key="1">
    <citation type="submission" date="2022-07" db="EMBL/GenBank/DDBJ databases">
        <title>Complete Genome Sequence of the Radioresistant Bacterium Deinococcus aetherius ST0316, Isolated from the Air Dust collected in Lower Stratosphere above Japan.</title>
        <authorList>
            <person name="Satoh K."/>
            <person name="Hagiwara K."/>
            <person name="Katsumata K."/>
            <person name="Kubo A."/>
            <person name="Yokobori S."/>
            <person name="Yamagishi A."/>
            <person name="Oono Y."/>
            <person name="Narumi I."/>
        </authorList>
    </citation>
    <scope>NUCLEOTIDE SEQUENCE</scope>
    <source>
        <strain evidence="1">ST0316</strain>
    </source>
</reference>
<dbReference type="Gene3D" id="3.30.720.110">
    <property type="match status" value="1"/>
</dbReference>
<evidence type="ECO:0000313" key="1">
    <source>
        <dbReference type="EMBL" id="BDP42017.1"/>
    </source>
</evidence>
<sequence length="47" mass="5202">MEAIHTALTELGARITPIEDQGFGRTFDARNLDGHHLVVDSLSPENR</sequence>
<dbReference type="Proteomes" id="UP001064971">
    <property type="component" value="Chromosome"/>
</dbReference>
<keyword evidence="2" id="KW-1185">Reference proteome</keyword>
<protein>
    <submittedName>
        <fullName evidence="1">Uncharacterized protein</fullName>
    </submittedName>
</protein>
<name>A0ABM8ADZ5_9DEIO</name>
<gene>
    <name evidence="1" type="ORF">DAETH_19860</name>
</gene>